<dbReference type="AlphaFoldDB" id="A0ABD6CP72"/>
<organism evidence="3 4">
    <name type="scientific">Halobellus rarus</name>
    <dbReference type="NCBI Taxonomy" id="1126237"/>
    <lineage>
        <taxon>Archaea</taxon>
        <taxon>Methanobacteriati</taxon>
        <taxon>Methanobacteriota</taxon>
        <taxon>Stenosarchaea group</taxon>
        <taxon>Halobacteria</taxon>
        <taxon>Halobacteriales</taxon>
        <taxon>Haloferacaceae</taxon>
        <taxon>Halobellus</taxon>
    </lineage>
</organism>
<feature type="compositionally biased region" description="Low complexity" evidence="1">
    <location>
        <begin position="192"/>
        <end position="217"/>
    </location>
</feature>
<reference evidence="3 4" key="1">
    <citation type="journal article" date="2019" name="Int. J. Syst. Evol. Microbiol.">
        <title>The Global Catalogue of Microorganisms (GCM) 10K type strain sequencing project: providing services to taxonomists for standard genome sequencing and annotation.</title>
        <authorList>
            <consortium name="The Broad Institute Genomics Platform"/>
            <consortium name="The Broad Institute Genome Sequencing Center for Infectious Disease"/>
            <person name="Wu L."/>
            <person name="Ma J."/>
        </authorList>
    </citation>
    <scope>NUCLEOTIDE SEQUENCE [LARGE SCALE GENOMIC DNA]</scope>
    <source>
        <strain evidence="3 4">CGMCC 1.12121</strain>
    </source>
</reference>
<evidence type="ECO:0000313" key="3">
    <source>
        <dbReference type="EMBL" id="MFD1599036.1"/>
    </source>
</evidence>
<feature type="compositionally biased region" description="Polar residues" evidence="1">
    <location>
        <begin position="146"/>
        <end position="160"/>
    </location>
</feature>
<evidence type="ECO:0000313" key="4">
    <source>
        <dbReference type="Proteomes" id="UP001597085"/>
    </source>
</evidence>
<dbReference type="InterPro" id="IPR054314">
    <property type="entry name" value="Gins51_C"/>
</dbReference>
<dbReference type="Gene3D" id="3.40.5.50">
    <property type="match status" value="1"/>
</dbReference>
<proteinExistence type="predicted"/>
<name>A0ABD6CP72_9EURY</name>
<feature type="domain" description="Gins51 C-terminal" evidence="2">
    <location>
        <begin position="305"/>
        <end position="350"/>
    </location>
</feature>
<dbReference type="RefSeq" id="WP_256420561.1">
    <property type="nucleotide sequence ID" value="NZ_JANHDI010000002.1"/>
</dbReference>
<dbReference type="Pfam" id="PF22090">
    <property type="entry name" value="Gins51_C"/>
    <property type="match status" value="1"/>
</dbReference>
<comment type="caution">
    <text evidence="3">The sequence shown here is derived from an EMBL/GenBank/DDBJ whole genome shotgun (WGS) entry which is preliminary data.</text>
</comment>
<gene>
    <name evidence="3" type="ORF">ACFSBX_08720</name>
</gene>
<sequence length="351" mass="36267">MNLDELRSVRRTERQKDSLQHLRDSFYEDVAAYIAERKAERQRAADAAEDPFADPEVGQLTDEIETAEEVVEAIYERRVGKVVKLASFAAADMSADTNGLTAEERELFEGLVARIKQNRRNVLDVLAGEGGDGTADEPSTGGESPAGTTAASTARDSPTATGEAPESPAGDRTDPDPISPDDVLADAMGGDDAPAADSSPSETSEASATEASPSDATNPPAGSTPETSAADAAGDDPSDVPPDAPPDATTPETPVIGEGGSDGDSGFDTDGRGEPRTDGAPGRVENGASGGTGGAADRPSTDRVTLRITEDVGAILGVDEREYDLESEDVVTLPTTNAGPLLERNAAERLD</sequence>
<feature type="region of interest" description="Disordered" evidence="1">
    <location>
        <begin position="127"/>
        <end position="305"/>
    </location>
</feature>
<dbReference type="Gene3D" id="1.20.58.1030">
    <property type="match status" value="1"/>
</dbReference>
<dbReference type="CDD" id="cd11714">
    <property type="entry name" value="GINS_A_archaea"/>
    <property type="match status" value="1"/>
</dbReference>
<evidence type="ECO:0000259" key="2">
    <source>
        <dbReference type="Pfam" id="PF22090"/>
    </source>
</evidence>
<accession>A0ABD6CP72</accession>
<keyword evidence="4" id="KW-1185">Reference proteome</keyword>
<evidence type="ECO:0000256" key="1">
    <source>
        <dbReference type="SAM" id="MobiDB-lite"/>
    </source>
</evidence>
<dbReference type="EMBL" id="JBHUDK010000006">
    <property type="protein sequence ID" value="MFD1599036.1"/>
    <property type="molecule type" value="Genomic_DNA"/>
</dbReference>
<protein>
    <recommendedName>
        <fullName evidence="2">Gins51 C-terminal domain-containing protein</fullName>
    </recommendedName>
</protein>
<dbReference type="Proteomes" id="UP001597085">
    <property type="component" value="Unassembled WGS sequence"/>
</dbReference>